<name>A0ACB8W2Q0_9TELE</name>
<reference evidence="1" key="1">
    <citation type="submission" date="2022-04" db="EMBL/GenBank/DDBJ databases">
        <title>Jade perch genome.</title>
        <authorList>
            <person name="Chao B."/>
        </authorList>
    </citation>
    <scope>NUCLEOTIDE SEQUENCE</scope>
    <source>
        <strain evidence="1">CB-2022</strain>
    </source>
</reference>
<comment type="caution">
    <text evidence="1">The sequence shown here is derived from an EMBL/GenBank/DDBJ whole genome shotgun (WGS) entry which is preliminary data.</text>
</comment>
<sequence>TQTEWRTCGPPGGYSLPVCFNDSDTELSTRGTPISDKVQMIIESLRSSQSSLEMGDEIEGNVLSGQEGHPQVCKVAVASYVGDQVKTKGPTENQQADVSSPLNHESSDSDSDDSVDRGIEEAILEYLKEKDDHKRKSEPCFTFLQSSKIPRKNPAIPEDSEQTSDRDTFLIASSQTPSAPAVIPIKKYIKNKVSLSDNTFKKLDSNKSLVLPKEQAKSPSKTISIFNSTVNCPVTVKLEDDSNDSSSDDGIEEAIQRYQLEKKEQQNKREACSPYTFREDSDSTSDDGIEEAIRCYQLEQQEKSILKPFLQKQKAFSKSLIHAAGSTSTDNAKKPKLKKKKTRMEKEVKSGQLPPSSVVRPQNTLSDSSKEKGNGLLLFKVEGFKEQPNPAPSKVNTTAELMCAEAILDISKTVMPESFNQSAGLSSCAPSESSLQSSPPDNYPDEESDGSSIDSEDGIEQEIRKFLEQKAQMHKHLPSSATTQEPPSMDEPEEVKPKQLTTQKKPQRLSLTQRRKHKEESCIVPNNAATDNSVQETSPKPLPEQGKESRSLEFSQKGQKHPMAELCKTEQSGDKSSSLDSDEDLDTAIKDLLKTKKKSKKKTRDLKRKSRKCLKDEELQQGNALPIKKLKSDPFFKRSALKKVQKSKDDMKDKSELSKPSILQHKQTSKSEEHDVHEGEMEKLMAGQDTPLPQNTQTALQIREDSSSVDSDDSIELEIRRFLAEKAKGSTAKKRKDGDVSKNGTVMVRMQVQDEDVKQENQLAEIPRKSPLSGQSPPSSQPLPMQSLLPVISTFNMQTHLPSVQSCSPSLLEPADGAGAARTEQRRPGTQSGNIQGTTPLTERVRPVLSANIAHSRLESIKWRQSLGLPTTDTRTLSRTPFHITSSKISEAPSGNPPFQSGGIDPKSQTPVSVWSSARTSRTPFHCSSETSVNTTFRSPVLNFLSTARQHPRMSLQCPIEGETNSMVHISKDKSVFVELESNRTNHVQVRSRERSEEKERADLLSEEKREGDCKKIADKEVHLDRTEEEFIDESDCESGDMRNPEKKQGFSTLSLSSAIDAGFTFRPCIALTTEERGTMFNKRYLAKRCNKVIPSFSNTFVRNKAVQRVKRKLQFIPLNRYCRMILPICVLFSGLWGLRHSRTVTVAYPCVGHHYATAASVKSPQLETDSVTDKILNKPLEKPDFFRVSELFSMKDLFNARVHLGHKKGCRHRLMEPYLYGCRLDHDIIDLDQTVEHLQLALNFTAHIAYRGGIILFVSRRRQFGHLVESTAKDCGEYAHTRYWQGGLLTNAPIQYGPGVRLPDLIIFLSTLNNVFQQHVGIRDAAKMNIPTVGVVDSNCNPSLVTYPVPGNDDTPAAVELYCRLFKMTINRAKDKRRQMELLHNLSEPSTPS</sequence>
<keyword evidence="2" id="KW-1185">Reference proteome</keyword>
<dbReference type="Proteomes" id="UP000831701">
    <property type="component" value="Chromosome 15"/>
</dbReference>
<organism evidence="1 2">
    <name type="scientific">Scortum barcoo</name>
    <name type="common">barcoo grunter</name>
    <dbReference type="NCBI Taxonomy" id="214431"/>
    <lineage>
        <taxon>Eukaryota</taxon>
        <taxon>Metazoa</taxon>
        <taxon>Chordata</taxon>
        <taxon>Craniata</taxon>
        <taxon>Vertebrata</taxon>
        <taxon>Euteleostomi</taxon>
        <taxon>Actinopterygii</taxon>
        <taxon>Neopterygii</taxon>
        <taxon>Teleostei</taxon>
        <taxon>Neoteleostei</taxon>
        <taxon>Acanthomorphata</taxon>
        <taxon>Eupercaria</taxon>
        <taxon>Centrarchiformes</taxon>
        <taxon>Terapontoidei</taxon>
        <taxon>Terapontidae</taxon>
        <taxon>Scortum</taxon>
    </lineage>
</organism>
<evidence type="ECO:0000313" key="1">
    <source>
        <dbReference type="EMBL" id="KAI3362147.1"/>
    </source>
</evidence>
<accession>A0ACB8W2Q0</accession>
<evidence type="ECO:0000313" key="2">
    <source>
        <dbReference type="Proteomes" id="UP000831701"/>
    </source>
</evidence>
<dbReference type="EMBL" id="CM041545">
    <property type="protein sequence ID" value="KAI3362147.1"/>
    <property type="molecule type" value="Genomic_DNA"/>
</dbReference>
<gene>
    <name evidence="1" type="ORF">L3Q82_012475</name>
</gene>
<feature type="non-terminal residue" evidence="1">
    <location>
        <position position="1"/>
    </location>
</feature>
<protein>
    <submittedName>
        <fullName evidence="1">Uncharacterized protein</fullName>
    </submittedName>
</protein>
<proteinExistence type="predicted"/>